<feature type="compositionally biased region" description="Basic residues" evidence="1">
    <location>
        <begin position="1"/>
        <end position="14"/>
    </location>
</feature>
<dbReference type="InterPro" id="IPR016024">
    <property type="entry name" value="ARM-type_fold"/>
</dbReference>
<dbReference type="InterPro" id="IPR011989">
    <property type="entry name" value="ARM-like"/>
</dbReference>
<accession>A0A6B1G201</accession>
<reference evidence="2" key="1">
    <citation type="submission" date="2019-09" db="EMBL/GenBank/DDBJ databases">
        <title>Characterisation of the sponge microbiome using genome-centric metagenomics.</title>
        <authorList>
            <person name="Engelberts J.P."/>
            <person name="Robbins S.J."/>
            <person name="De Goeij J.M."/>
            <person name="Aranda M."/>
            <person name="Bell S.C."/>
            <person name="Webster N.S."/>
        </authorList>
    </citation>
    <scope>NUCLEOTIDE SEQUENCE</scope>
    <source>
        <strain evidence="2">SB0675_bin_29</strain>
    </source>
</reference>
<dbReference type="Pfam" id="PF13646">
    <property type="entry name" value="HEAT_2"/>
    <property type="match status" value="1"/>
</dbReference>
<sequence>MARRRKGLNRHQKAAFKGGEHRVRGEEVQRLIEMAYSEDPGERLHAAENLCPCHVRKRVEAAWEALYRLMQDADVRVRRAAWHTLEDGGCPDDPALMPIFERAVARETDSQVRRFVERFATPALSEHSRQEAQRAAYTPFQAYGRCDFCGESGRRVRTDYETELSGSGGSTRLAQICQECDGQAS</sequence>
<protein>
    <submittedName>
        <fullName evidence="2">HEAT repeat domain-containing protein</fullName>
    </submittedName>
</protein>
<feature type="region of interest" description="Disordered" evidence="1">
    <location>
        <begin position="1"/>
        <end position="20"/>
    </location>
</feature>
<dbReference type="AlphaFoldDB" id="A0A6B1G201"/>
<proteinExistence type="predicted"/>
<dbReference type="Gene3D" id="1.25.10.10">
    <property type="entry name" value="Leucine-rich Repeat Variant"/>
    <property type="match status" value="1"/>
</dbReference>
<dbReference type="SUPFAM" id="SSF48371">
    <property type="entry name" value="ARM repeat"/>
    <property type="match status" value="1"/>
</dbReference>
<gene>
    <name evidence="2" type="ORF">F4148_14740</name>
</gene>
<name>A0A6B1G201_9CHLR</name>
<evidence type="ECO:0000256" key="1">
    <source>
        <dbReference type="SAM" id="MobiDB-lite"/>
    </source>
</evidence>
<organism evidence="2">
    <name type="scientific">Caldilineaceae bacterium SB0675_bin_29</name>
    <dbReference type="NCBI Taxonomy" id="2605266"/>
    <lineage>
        <taxon>Bacteria</taxon>
        <taxon>Bacillati</taxon>
        <taxon>Chloroflexota</taxon>
        <taxon>Caldilineae</taxon>
        <taxon>Caldilineales</taxon>
        <taxon>Caldilineaceae</taxon>
    </lineage>
</organism>
<dbReference type="EMBL" id="VYDA01000521">
    <property type="protein sequence ID" value="MYH62949.1"/>
    <property type="molecule type" value="Genomic_DNA"/>
</dbReference>
<evidence type="ECO:0000313" key="2">
    <source>
        <dbReference type="EMBL" id="MYH62949.1"/>
    </source>
</evidence>
<comment type="caution">
    <text evidence="2">The sequence shown here is derived from an EMBL/GenBank/DDBJ whole genome shotgun (WGS) entry which is preliminary data.</text>
</comment>